<dbReference type="Pfam" id="PF02579">
    <property type="entry name" value="Nitro_FeMo-Co"/>
    <property type="match status" value="1"/>
</dbReference>
<dbReference type="AlphaFoldDB" id="A0A4Q7VHP0"/>
<dbReference type="InterPro" id="IPR003731">
    <property type="entry name" value="Di-Nase_FeMo-co_biosynth"/>
</dbReference>
<dbReference type="Proteomes" id="UP000293562">
    <property type="component" value="Unassembled WGS sequence"/>
</dbReference>
<dbReference type="InterPro" id="IPR036105">
    <property type="entry name" value="DiNase_FeMo-co_biosyn_sf"/>
</dbReference>
<reference evidence="2 3" key="1">
    <citation type="submission" date="2019-02" db="EMBL/GenBank/DDBJ databases">
        <title>Genomic Encyclopedia of Type Strains, Phase IV (KMG-IV): sequencing the most valuable type-strain genomes for metagenomic binning, comparative biology and taxonomic classification.</title>
        <authorList>
            <person name="Goeker M."/>
        </authorList>
    </citation>
    <scope>NUCLEOTIDE SEQUENCE [LARGE SCALE GENOMIC DNA]</scope>
    <source>
        <strain evidence="2 3">DSM 28825</strain>
    </source>
</reference>
<comment type="caution">
    <text evidence="2">The sequence shown here is derived from an EMBL/GenBank/DDBJ whole genome shotgun (WGS) entry which is preliminary data.</text>
</comment>
<dbReference type="PANTHER" id="PTHR42983:SF1">
    <property type="entry name" value="IRON-MOLYBDENUM PROTEIN"/>
    <property type="match status" value="1"/>
</dbReference>
<dbReference type="RefSeq" id="WP_130305512.1">
    <property type="nucleotide sequence ID" value="NZ_SHKN01000001.1"/>
</dbReference>
<proteinExistence type="predicted"/>
<dbReference type="Gene3D" id="3.30.420.130">
    <property type="entry name" value="Dinitrogenase iron-molybdenum cofactor biosynthesis domain"/>
    <property type="match status" value="1"/>
</dbReference>
<name>A0A4Q7VHP0_9BACT</name>
<dbReference type="SUPFAM" id="SSF53146">
    <property type="entry name" value="Nitrogenase accessory factor-like"/>
    <property type="match status" value="1"/>
</dbReference>
<gene>
    <name evidence="2" type="ORF">EV201_0177</name>
</gene>
<keyword evidence="3" id="KW-1185">Reference proteome</keyword>
<dbReference type="OrthoDB" id="9807451at2"/>
<dbReference type="PANTHER" id="PTHR42983">
    <property type="entry name" value="DINITROGENASE IRON-MOLYBDENUM COFACTOR PROTEIN-RELATED"/>
    <property type="match status" value="1"/>
</dbReference>
<feature type="domain" description="Dinitrogenase iron-molybdenum cofactor biosynthesis" evidence="1">
    <location>
        <begin position="14"/>
        <end position="103"/>
    </location>
</feature>
<protein>
    <submittedName>
        <fullName evidence="2">Putative Fe-Mo cluster-binding NifX family protein</fullName>
    </submittedName>
</protein>
<dbReference type="EMBL" id="SHKN01000001">
    <property type="protein sequence ID" value="RZT95554.1"/>
    <property type="molecule type" value="Genomic_DNA"/>
</dbReference>
<accession>A0A4Q7VHP0</accession>
<sequence length="105" mass="11862">MSNIVITSSGNELTSQFDKRFGRAEWFCLLDSKTKESRFIKNEFINSNHGAGTKAAELMIELKVDKIISGDFGPKAKELLEELNIQMVIIQDSTSIQEIIKRIIV</sequence>
<evidence type="ECO:0000313" key="2">
    <source>
        <dbReference type="EMBL" id="RZT95554.1"/>
    </source>
</evidence>
<organism evidence="2 3">
    <name type="scientific">Ancylomarina subtilis</name>
    <dbReference type="NCBI Taxonomy" id="1639035"/>
    <lineage>
        <taxon>Bacteria</taxon>
        <taxon>Pseudomonadati</taxon>
        <taxon>Bacteroidota</taxon>
        <taxon>Bacteroidia</taxon>
        <taxon>Marinilabiliales</taxon>
        <taxon>Marinifilaceae</taxon>
        <taxon>Ancylomarina</taxon>
    </lineage>
</organism>
<evidence type="ECO:0000313" key="3">
    <source>
        <dbReference type="Proteomes" id="UP000293562"/>
    </source>
</evidence>
<evidence type="ECO:0000259" key="1">
    <source>
        <dbReference type="Pfam" id="PF02579"/>
    </source>
</evidence>